<dbReference type="PANTHER" id="PTHR22749">
    <property type="entry name" value="RIBOFLAVIN KINASE/FMN ADENYLYLTRANSFERASE"/>
    <property type="match status" value="1"/>
</dbReference>
<dbReference type="Pfam" id="PF01687">
    <property type="entry name" value="Flavokinase"/>
    <property type="match status" value="1"/>
</dbReference>
<dbReference type="Gene3D" id="2.40.30.30">
    <property type="entry name" value="Riboflavin kinase-like"/>
    <property type="match status" value="1"/>
</dbReference>
<accession>A0A2W5K1S0</accession>
<reference evidence="17 18" key="1">
    <citation type="submission" date="2017-08" db="EMBL/GenBank/DDBJ databases">
        <title>Infants hospitalized years apart are colonized by the same room-sourced microbial strains.</title>
        <authorList>
            <person name="Brooks B."/>
            <person name="Olm M.R."/>
            <person name="Firek B.A."/>
            <person name="Baker R."/>
            <person name="Thomas B.C."/>
            <person name="Morowitz M.J."/>
            <person name="Banfield J.F."/>
        </authorList>
    </citation>
    <scope>NUCLEOTIDE SEQUENCE [LARGE SCALE GENOMIC DNA]</scope>
    <source>
        <strain evidence="17">S2_005_003_R2_42</strain>
    </source>
</reference>
<evidence type="ECO:0000256" key="4">
    <source>
        <dbReference type="ARBA" id="ARBA00022630"/>
    </source>
</evidence>
<dbReference type="Proteomes" id="UP000249046">
    <property type="component" value="Unassembled WGS sequence"/>
</dbReference>
<dbReference type="GO" id="GO:0008531">
    <property type="term" value="F:riboflavin kinase activity"/>
    <property type="evidence" value="ECO:0007669"/>
    <property type="project" value="UniProtKB-UniRule"/>
</dbReference>
<keyword evidence="10 15" id="KW-0274">FAD</keyword>
<evidence type="ECO:0000256" key="5">
    <source>
        <dbReference type="ARBA" id="ARBA00022643"/>
    </source>
</evidence>
<feature type="domain" description="Riboflavin kinase" evidence="16">
    <location>
        <begin position="184"/>
        <end position="309"/>
    </location>
</feature>
<comment type="catalytic activity">
    <reaction evidence="13 15">
        <text>riboflavin + ATP = FMN + ADP + H(+)</text>
        <dbReference type="Rhea" id="RHEA:14357"/>
        <dbReference type="ChEBI" id="CHEBI:15378"/>
        <dbReference type="ChEBI" id="CHEBI:30616"/>
        <dbReference type="ChEBI" id="CHEBI:57986"/>
        <dbReference type="ChEBI" id="CHEBI:58210"/>
        <dbReference type="ChEBI" id="CHEBI:456216"/>
        <dbReference type="EC" id="2.7.1.26"/>
    </reaction>
</comment>
<evidence type="ECO:0000256" key="2">
    <source>
        <dbReference type="ARBA" id="ARBA00004726"/>
    </source>
</evidence>
<dbReference type="InterPro" id="IPR014729">
    <property type="entry name" value="Rossmann-like_a/b/a_fold"/>
</dbReference>
<keyword evidence="9 15" id="KW-0418">Kinase</keyword>
<evidence type="ECO:0000256" key="3">
    <source>
        <dbReference type="ARBA" id="ARBA00005201"/>
    </source>
</evidence>
<evidence type="ECO:0000256" key="10">
    <source>
        <dbReference type="ARBA" id="ARBA00022827"/>
    </source>
</evidence>
<dbReference type="EMBL" id="QFPO01000030">
    <property type="protein sequence ID" value="PZQ09368.1"/>
    <property type="molecule type" value="Genomic_DNA"/>
</dbReference>
<dbReference type="PIRSF" id="PIRSF004491">
    <property type="entry name" value="FAD_Synth"/>
    <property type="match status" value="1"/>
</dbReference>
<comment type="similarity">
    <text evidence="15">Belongs to the ribF family.</text>
</comment>
<evidence type="ECO:0000313" key="17">
    <source>
        <dbReference type="EMBL" id="PZQ09368.1"/>
    </source>
</evidence>
<dbReference type="InterPro" id="IPR015864">
    <property type="entry name" value="FAD_synthase"/>
</dbReference>
<dbReference type="GO" id="GO:0003919">
    <property type="term" value="F:FMN adenylyltransferase activity"/>
    <property type="evidence" value="ECO:0007669"/>
    <property type="project" value="UniProtKB-UniRule"/>
</dbReference>
<dbReference type="CDD" id="cd02064">
    <property type="entry name" value="FAD_synthetase_N"/>
    <property type="match status" value="1"/>
</dbReference>
<proteinExistence type="inferred from homology"/>
<keyword evidence="6 15" id="KW-0808">Transferase</keyword>
<dbReference type="GO" id="GO:0006747">
    <property type="term" value="P:FAD biosynthetic process"/>
    <property type="evidence" value="ECO:0007669"/>
    <property type="project" value="UniProtKB-UniRule"/>
</dbReference>
<dbReference type="InterPro" id="IPR023465">
    <property type="entry name" value="Riboflavin_kinase_dom_sf"/>
</dbReference>
<evidence type="ECO:0000256" key="11">
    <source>
        <dbReference type="ARBA" id="ARBA00022840"/>
    </source>
</evidence>
<dbReference type="Gene3D" id="3.40.50.620">
    <property type="entry name" value="HUPs"/>
    <property type="match status" value="1"/>
</dbReference>
<dbReference type="EC" id="2.7.7.2" evidence="15"/>
<dbReference type="FunFam" id="3.40.50.620:FF:000021">
    <property type="entry name" value="Riboflavin biosynthesis protein"/>
    <property type="match status" value="1"/>
</dbReference>
<evidence type="ECO:0000256" key="13">
    <source>
        <dbReference type="ARBA" id="ARBA00047880"/>
    </source>
</evidence>
<dbReference type="NCBIfam" id="TIGR00083">
    <property type="entry name" value="ribF"/>
    <property type="match status" value="1"/>
</dbReference>
<keyword evidence="5 15" id="KW-0288">FMN</keyword>
<keyword evidence="4 15" id="KW-0285">Flavoprotein</keyword>
<name>A0A2W5K1S0_9GAMM</name>
<dbReference type="GO" id="GO:0009398">
    <property type="term" value="P:FMN biosynthetic process"/>
    <property type="evidence" value="ECO:0007669"/>
    <property type="project" value="UniProtKB-UniRule"/>
</dbReference>
<evidence type="ECO:0000256" key="14">
    <source>
        <dbReference type="ARBA" id="ARBA00049494"/>
    </source>
</evidence>
<evidence type="ECO:0000256" key="12">
    <source>
        <dbReference type="ARBA" id="ARBA00023268"/>
    </source>
</evidence>
<evidence type="ECO:0000256" key="8">
    <source>
        <dbReference type="ARBA" id="ARBA00022741"/>
    </source>
</evidence>
<dbReference type="SMART" id="SM00904">
    <property type="entry name" value="Flavokinase"/>
    <property type="match status" value="1"/>
</dbReference>
<evidence type="ECO:0000256" key="7">
    <source>
        <dbReference type="ARBA" id="ARBA00022695"/>
    </source>
</evidence>
<evidence type="ECO:0000256" key="9">
    <source>
        <dbReference type="ARBA" id="ARBA00022777"/>
    </source>
</evidence>
<evidence type="ECO:0000313" key="18">
    <source>
        <dbReference type="Proteomes" id="UP000249046"/>
    </source>
</evidence>
<dbReference type="Pfam" id="PF06574">
    <property type="entry name" value="FAD_syn"/>
    <property type="match status" value="1"/>
</dbReference>
<evidence type="ECO:0000256" key="1">
    <source>
        <dbReference type="ARBA" id="ARBA00002121"/>
    </source>
</evidence>
<evidence type="ECO:0000256" key="6">
    <source>
        <dbReference type="ARBA" id="ARBA00022679"/>
    </source>
</evidence>
<evidence type="ECO:0000256" key="15">
    <source>
        <dbReference type="PIRNR" id="PIRNR004491"/>
    </source>
</evidence>
<comment type="function">
    <text evidence="1">Catalyzes the phosphorylation of riboflavin to FMN followed by the adenylation of FMN to FAD.</text>
</comment>
<dbReference type="SUPFAM" id="SSF82114">
    <property type="entry name" value="Riboflavin kinase-like"/>
    <property type="match status" value="1"/>
</dbReference>
<dbReference type="PANTHER" id="PTHR22749:SF6">
    <property type="entry name" value="RIBOFLAVIN KINASE"/>
    <property type="match status" value="1"/>
</dbReference>
<dbReference type="InterPro" id="IPR002606">
    <property type="entry name" value="Riboflavin_kinase_bac"/>
</dbReference>
<sequence length="320" mass="34434">MIQVFEGAAGPSLAPGGSVACVGAFDGVHRGHRALLDRVRARADARGLPAVVVSFEPIPREFFARGAPLLRLSDRHDKIEQFEAAGIDRVLLLGFDAELAGWDAQTFIDRILIARLQVREVFVGADFRFGRDRQGDIAVLREAGERAGFSVEVFPEFALDGERVRSSRIREKLAAGDFDGAAHLLGRRFRIGGEVVHGQQLGRRLGYPTANIALGTRTSPVGGIFAVRVHGLDGGPHPGVASLGVRPTVDGGGAPLLEAHLFDFDGDLYGRRLDVEFVAKLRDEEKFADLDALVRQMDRDAAEARTILGMPQAAKAGATA</sequence>
<dbReference type="AlphaFoldDB" id="A0A2W5K1S0"/>
<keyword evidence="7 15" id="KW-0548">Nucleotidyltransferase</keyword>
<comment type="pathway">
    <text evidence="3 15">Cofactor biosynthesis; FMN biosynthesis; FMN from riboflavin (ATP route): step 1/1.</text>
</comment>
<keyword evidence="11 15" id="KW-0067">ATP-binding</keyword>
<dbReference type="InterPro" id="IPR023468">
    <property type="entry name" value="Riboflavin_kinase"/>
</dbReference>
<dbReference type="InterPro" id="IPR015865">
    <property type="entry name" value="Riboflavin_kinase_bac/euk"/>
</dbReference>
<dbReference type="EC" id="2.7.1.26" evidence="15"/>
<comment type="pathway">
    <text evidence="2 15">Cofactor biosynthesis; FAD biosynthesis; FAD from FMN: step 1/1.</text>
</comment>
<dbReference type="GO" id="GO:0005524">
    <property type="term" value="F:ATP binding"/>
    <property type="evidence" value="ECO:0007669"/>
    <property type="project" value="UniProtKB-UniRule"/>
</dbReference>
<dbReference type="GO" id="GO:0009231">
    <property type="term" value="P:riboflavin biosynthetic process"/>
    <property type="evidence" value="ECO:0007669"/>
    <property type="project" value="InterPro"/>
</dbReference>
<dbReference type="NCBIfam" id="NF004160">
    <property type="entry name" value="PRK05627.1-3"/>
    <property type="match status" value="1"/>
</dbReference>
<keyword evidence="12" id="KW-0511">Multifunctional enzyme</keyword>
<protein>
    <recommendedName>
        <fullName evidence="15">Riboflavin biosynthesis protein</fullName>
    </recommendedName>
    <domain>
        <recommendedName>
            <fullName evidence="15">Riboflavin kinase</fullName>
            <ecNumber evidence="15">2.7.1.26</ecNumber>
        </recommendedName>
        <alternativeName>
            <fullName evidence="15">Flavokinase</fullName>
        </alternativeName>
    </domain>
    <domain>
        <recommendedName>
            <fullName evidence="15">FMN adenylyltransferase</fullName>
            <ecNumber evidence="15">2.7.7.2</ecNumber>
        </recommendedName>
        <alternativeName>
            <fullName evidence="15">FAD pyrophosphorylase</fullName>
        </alternativeName>
        <alternativeName>
            <fullName evidence="15">FAD synthase</fullName>
        </alternativeName>
    </domain>
</protein>
<organism evidence="17 18">
    <name type="scientific">Rhodanobacter denitrificans</name>
    <dbReference type="NCBI Taxonomy" id="666685"/>
    <lineage>
        <taxon>Bacteria</taxon>
        <taxon>Pseudomonadati</taxon>
        <taxon>Pseudomonadota</taxon>
        <taxon>Gammaproteobacteria</taxon>
        <taxon>Lysobacterales</taxon>
        <taxon>Rhodanobacteraceae</taxon>
        <taxon>Rhodanobacter</taxon>
    </lineage>
</organism>
<keyword evidence="8 15" id="KW-0547">Nucleotide-binding</keyword>
<gene>
    <name evidence="17" type="ORF">DI564_17880</name>
</gene>
<dbReference type="NCBIfam" id="NF004163">
    <property type="entry name" value="PRK05627.1-6"/>
    <property type="match status" value="1"/>
</dbReference>
<dbReference type="SUPFAM" id="SSF52374">
    <property type="entry name" value="Nucleotidylyl transferase"/>
    <property type="match status" value="1"/>
</dbReference>
<dbReference type="UniPathway" id="UPA00277">
    <property type="reaction ID" value="UER00407"/>
</dbReference>
<comment type="catalytic activity">
    <reaction evidence="14 15">
        <text>FMN + ATP + H(+) = FAD + diphosphate</text>
        <dbReference type="Rhea" id="RHEA:17237"/>
        <dbReference type="ChEBI" id="CHEBI:15378"/>
        <dbReference type="ChEBI" id="CHEBI:30616"/>
        <dbReference type="ChEBI" id="CHEBI:33019"/>
        <dbReference type="ChEBI" id="CHEBI:57692"/>
        <dbReference type="ChEBI" id="CHEBI:58210"/>
        <dbReference type="EC" id="2.7.7.2"/>
    </reaction>
</comment>
<dbReference type="UniPathway" id="UPA00276">
    <property type="reaction ID" value="UER00406"/>
</dbReference>
<evidence type="ECO:0000259" key="16">
    <source>
        <dbReference type="SMART" id="SM00904"/>
    </source>
</evidence>
<dbReference type="NCBIfam" id="NF004159">
    <property type="entry name" value="PRK05627.1-2"/>
    <property type="match status" value="1"/>
</dbReference>
<comment type="caution">
    <text evidence="17">The sequence shown here is derived from an EMBL/GenBank/DDBJ whole genome shotgun (WGS) entry which is preliminary data.</text>
</comment>